<feature type="compositionally biased region" description="Basic and acidic residues" evidence="2">
    <location>
        <begin position="749"/>
        <end position="766"/>
    </location>
</feature>
<feature type="region of interest" description="Disordered" evidence="2">
    <location>
        <begin position="747"/>
        <end position="776"/>
    </location>
</feature>
<dbReference type="GO" id="GO:0030686">
    <property type="term" value="C:90S preribosome"/>
    <property type="evidence" value="ECO:0007669"/>
    <property type="project" value="InterPro"/>
</dbReference>
<dbReference type="OrthoDB" id="8883818at2759"/>
<proteinExistence type="predicted"/>
<comment type="caution">
    <text evidence="3">The sequence shown here is derived from an EMBL/GenBank/DDBJ whole genome shotgun (WGS) entry which is preliminary data.</text>
</comment>
<feature type="repeat" description="WD" evidence="1">
    <location>
        <begin position="539"/>
        <end position="580"/>
    </location>
</feature>
<evidence type="ECO:0000313" key="3">
    <source>
        <dbReference type="EMBL" id="KAF2437176.1"/>
    </source>
</evidence>
<dbReference type="GO" id="GO:0003723">
    <property type="term" value="F:RNA binding"/>
    <property type="evidence" value="ECO:0007669"/>
    <property type="project" value="TreeGrafter"/>
</dbReference>
<accession>A0A9P4P4A7</accession>
<evidence type="ECO:0000313" key="4">
    <source>
        <dbReference type="Proteomes" id="UP000800235"/>
    </source>
</evidence>
<dbReference type="GO" id="GO:0032040">
    <property type="term" value="C:small-subunit processome"/>
    <property type="evidence" value="ECO:0007669"/>
    <property type="project" value="TreeGrafter"/>
</dbReference>
<dbReference type="Pfam" id="PF00400">
    <property type="entry name" value="WD40"/>
    <property type="match status" value="1"/>
</dbReference>
<dbReference type="Proteomes" id="UP000800235">
    <property type="component" value="Unassembled WGS sequence"/>
</dbReference>
<dbReference type="PROSITE" id="PS50082">
    <property type="entry name" value="WD_REPEATS_2"/>
    <property type="match status" value="1"/>
</dbReference>
<keyword evidence="4" id="KW-1185">Reference proteome</keyword>
<dbReference type="SMART" id="SM00320">
    <property type="entry name" value="WD40"/>
    <property type="match status" value="7"/>
</dbReference>
<dbReference type="SUPFAM" id="SSF50978">
    <property type="entry name" value="WD40 repeat-like"/>
    <property type="match status" value="2"/>
</dbReference>
<dbReference type="InterPro" id="IPR046351">
    <property type="entry name" value="UTP4"/>
</dbReference>
<name>A0A9P4P4A7_9PEZI</name>
<feature type="region of interest" description="Disordered" evidence="2">
    <location>
        <begin position="578"/>
        <end position="600"/>
    </location>
</feature>
<feature type="compositionally biased region" description="Acidic residues" evidence="2">
    <location>
        <begin position="591"/>
        <end position="600"/>
    </location>
</feature>
<dbReference type="PANTHER" id="PTHR44163:SF1">
    <property type="entry name" value="U3 SMALL NUCLEOLAR RNA-ASSOCIATED PROTEIN 4 HOMOLOG"/>
    <property type="match status" value="1"/>
</dbReference>
<dbReference type="AlphaFoldDB" id="A0A9P4P4A7"/>
<sequence length="896" mass="100104">MDVHRCRFVPYPGSAINALAFSASTDEELAKKGGYANLKLAVGRENGDIEIWSPLKGVWTQETIFRGGRGRSVEGLAWTQESDTDHEGKVIPGQLRLYSIGYSSTVTEWDLATGLPIARRPGGNHSEVWCLTAQPRWGNKHFKSKDSKPRDGEWKGQNLVAGCADGTLVLLSTADNDLLFSKFITRPTGQKARALSVSYKDRDIVVAGFANSCFRVFDTRTSAIIRTVSLGAAPKGGPRNLLVWTVKCLPNGDIVTGDSAGEVRFFDGQQYSQTQRMKGHDADVLDIGCNADGSKVFTAGMDCKTVLFTRPKKGRWTKVSHKRTHEHDIKALASFEGDHLSVLASGGVDTNLTVQPIRDYWEAHPHIMSTLPQLPQTASAPSARLILSYWNQEISLHRMKRQSAKAVDEKGGSLVARIGLHGDENITSATISPTGNFIIAATAAEVRFFQLSRRTNDADGSLKIRKIEVDEPVDSVRQLHLSPDGKWLALITHTNNVELLRLVVDDEKARVRVIPKRVPLNRITRTRAEDDRRHKVTGLRAYSRTVSRIQFSPDSKVLVAGDLSGHIDSWILEGHEDLTAPEVDESVRSDDSDDEDDKDNEDETIVILGQHWTSNPSTHLLPQLSSAPILLTFRPPTPSVKPKSEPNGNPAVHPTRHNRHPIAHDTPQGLYHLIVLTAQHQLYEFDLLQGKLTEWSKINDSRNLPEKFTQIKDRAMGCEWHTKGESTRLWLYGSTWLFMFDLSQNFPERPQEDEGSKRKRDDDNRGVNKRQKAMPVGLAPQTKKVVNGHIVKQEKENHALPYLNGTSGENDEEGDSGDEDFDLGGRLRGRELAVQQTKRSKNDPLLWWHTRIYRSILGMVTLGSRPECLETVIIERPIQDLALPPRYMAAHERPKN</sequence>
<dbReference type="GO" id="GO:0034455">
    <property type="term" value="C:t-UTP complex"/>
    <property type="evidence" value="ECO:0007669"/>
    <property type="project" value="TreeGrafter"/>
</dbReference>
<dbReference type="InterPro" id="IPR036322">
    <property type="entry name" value="WD40_repeat_dom_sf"/>
</dbReference>
<feature type="region of interest" description="Disordered" evidence="2">
    <location>
        <begin position="636"/>
        <end position="656"/>
    </location>
</feature>
<evidence type="ECO:0000256" key="2">
    <source>
        <dbReference type="SAM" id="MobiDB-lite"/>
    </source>
</evidence>
<dbReference type="InterPro" id="IPR001680">
    <property type="entry name" value="WD40_rpt"/>
</dbReference>
<dbReference type="GO" id="GO:0000462">
    <property type="term" value="P:maturation of SSU-rRNA from tricistronic rRNA transcript (SSU-rRNA, 5.8S rRNA, LSU-rRNA)"/>
    <property type="evidence" value="ECO:0007669"/>
    <property type="project" value="InterPro"/>
</dbReference>
<protein>
    <submittedName>
        <fullName evidence="3">WD40 repeat-like protein</fullName>
    </submittedName>
</protein>
<evidence type="ECO:0000256" key="1">
    <source>
        <dbReference type="PROSITE-ProRule" id="PRU00221"/>
    </source>
</evidence>
<gene>
    <name evidence="3" type="ORF">EJ08DRAFT_602162</name>
</gene>
<dbReference type="EMBL" id="MU007009">
    <property type="protein sequence ID" value="KAF2437176.1"/>
    <property type="molecule type" value="Genomic_DNA"/>
</dbReference>
<feature type="compositionally biased region" description="Acidic residues" evidence="2">
    <location>
        <begin position="809"/>
        <end position="820"/>
    </location>
</feature>
<dbReference type="PANTHER" id="PTHR44163">
    <property type="entry name" value="U3 SMALL NUCLEOLAR RNA-ASSOCIATED PROTEIN 4 HOMOLOG"/>
    <property type="match status" value="1"/>
</dbReference>
<keyword evidence="1" id="KW-0853">WD repeat</keyword>
<feature type="region of interest" description="Disordered" evidence="2">
    <location>
        <begin position="796"/>
        <end position="820"/>
    </location>
</feature>
<dbReference type="Gene3D" id="2.130.10.10">
    <property type="entry name" value="YVTN repeat-like/Quinoprotein amine dehydrogenase"/>
    <property type="match status" value="3"/>
</dbReference>
<reference evidence="3" key="1">
    <citation type="journal article" date="2020" name="Stud. Mycol.">
        <title>101 Dothideomycetes genomes: a test case for predicting lifestyles and emergence of pathogens.</title>
        <authorList>
            <person name="Haridas S."/>
            <person name="Albert R."/>
            <person name="Binder M."/>
            <person name="Bloem J."/>
            <person name="Labutti K."/>
            <person name="Salamov A."/>
            <person name="Andreopoulos B."/>
            <person name="Baker S."/>
            <person name="Barry K."/>
            <person name="Bills G."/>
            <person name="Bluhm B."/>
            <person name="Cannon C."/>
            <person name="Castanera R."/>
            <person name="Culley D."/>
            <person name="Daum C."/>
            <person name="Ezra D."/>
            <person name="Gonzalez J."/>
            <person name="Henrissat B."/>
            <person name="Kuo A."/>
            <person name="Liang C."/>
            <person name="Lipzen A."/>
            <person name="Lutzoni F."/>
            <person name="Magnuson J."/>
            <person name="Mondo S."/>
            <person name="Nolan M."/>
            <person name="Ohm R."/>
            <person name="Pangilinan J."/>
            <person name="Park H.-J."/>
            <person name="Ramirez L."/>
            <person name="Alfaro M."/>
            <person name="Sun H."/>
            <person name="Tritt A."/>
            <person name="Yoshinaga Y."/>
            <person name="Zwiers L.-H."/>
            <person name="Turgeon B."/>
            <person name="Goodwin S."/>
            <person name="Spatafora J."/>
            <person name="Crous P."/>
            <person name="Grigoriev I."/>
        </authorList>
    </citation>
    <scope>NUCLEOTIDE SEQUENCE</scope>
    <source>
        <strain evidence="3">CBS 130266</strain>
    </source>
</reference>
<dbReference type="InterPro" id="IPR015943">
    <property type="entry name" value="WD40/YVTN_repeat-like_dom_sf"/>
</dbReference>
<organism evidence="3 4">
    <name type="scientific">Tothia fuscella</name>
    <dbReference type="NCBI Taxonomy" id="1048955"/>
    <lineage>
        <taxon>Eukaryota</taxon>
        <taxon>Fungi</taxon>
        <taxon>Dikarya</taxon>
        <taxon>Ascomycota</taxon>
        <taxon>Pezizomycotina</taxon>
        <taxon>Dothideomycetes</taxon>
        <taxon>Pleosporomycetidae</taxon>
        <taxon>Venturiales</taxon>
        <taxon>Cylindrosympodiaceae</taxon>
        <taxon>Tothia</taxon>
    </lineage>
</organism>